<gene>
    <name evidence="2" type="ordered locus">Mmcs_2920</name>
</gene>
<evidence type="ECO:0000256" key="1">
    <source>
        <dbReference type="SAM" id="MobiDB-lite"/>
    </source>
</evidence>
<dbReference type="EMBL" id="CP000384">
    <property type="protein sequence ID" value="ABG09027.1"/>
    <property type="molecule type" value="Genomic_DNA"/>
</dbReference>
<proteinExistence type="predicted"/>
<organism evidence="2">
    <name type="scientific">Mycobacterium sp. (strain MCS)</name>
    <dbReference type="NCBI Taxonomy" id="164756"/>
    <lineage>
        <taxon>Bacteria</taxon>
        <taxon>Bacillati</taxon>
        <taxon>Actinomycetota</taxon>
        <taxon>Actinomycetes</taxon>
        <taxon>Mycobacteriales</taxon>
        <taxon>Mycobacteriaceae</taxon>
        <taxon>Mycobacterium</taxon>
    </lineage>
</organism>
<accession>A0A5Q5BKW4</accession>
<dbReference type="KEGG" id="mmc:Mmcs_2920"/>
<name>A0A5Q5BKW4_MYCSS</name>
<feature type="region of interest" description="Disordered" evidence="1">
    <location>
        <begin position="1"/>
        <end position="28"/>
    </location>
</feature>
<protein>
    <submittedName>
        <fullName evidence="2">Uncharacterized protein</fullName>
    </submittedName>
</protein>
<reference evidence="2" key="1">
    <citation type="submission" date="2006-06" db="EMBL/GenBank/DDBJ databases">
        <title>Complete sequence of chromosome of Mycobacterium sp. MCS.</title>
        <authorList>
            <consortium name="US DOE Joint Genome Institute"/>
            <person name="Copeland A."/>
            <person name="Lucas S."/>
            <person name="Lapidus A."/>
            <person name="Barry K."/>
            <person name="Detter J.C."/>
            <person name="Glavina del Rio T."/>
            <person name="Hammon N."/>
            <person name="Israni S."/>
            <person name="Dalin E."/>
            <person name="Tice H."/>
            <person name="Pitluck S."/>
            <person name="Martinez M."/>
            <person name="Schmutz J."/>
            <person name="Larimer F."/>
            <person name="Land M."/>
            <person name="Hauser L."/>
            <person name="Kyrpides N."/>
            <person name="Kim E."/>
            <person name="Miller C.D."/>
            <person name="Hughes J.E."/>
            <person name="Anderson A.J."/>
            <person name="Sims R.C."/>
            <person name="Richardson P."/>
        </authorList>
    </citation>
    <scope>NUCLEOTIDE SEQUENCE [LARGE SCALE GENOMIC DNA]</scope>
    <source>
        <strain evidence="2">MCS</strain>
    </source>
</reference>
<evidence type="ECO:0000313" key="2">
    <source>
        <dbReference type="EMBL" id="ABG09027.1"/>
    </source>
</evidence>
<sequence>MRLENEVGPDVTTAEANRKPEPHHAAGTADYIAGLRRRRAATYRLPVLACGCADPWTCRHHTKHGSVTDQFVDGYRDAAEHLLASGLTPPPNLPAMRAMWKRGGHDQRLAVRIAELWQVAAA</sequence>
<dbReference type="AlphaFoldDB" id="A0A5Q5BKW4"/>